<feature type="non-terminal residue" evidence="1">
    <location>
        <position position="1"/>
    </location>
</feature>
<dbReference type="EMBL" id="LGRX02001318">
    <property type="protein sequence ID" value="KAK3286335.1"/>
    <property type="molecule type" value="Genomic_DNA"/>
</dbReference>
<proteinExistence type="predicted"/>
<dbReference type="AlphaFoldDB" id="A0AAE0GY45"/>
<comment type="caution">
    <text evidence="1">The sequence shown here is derived from an EMBL/GenBank/DDBJ whole genome shotgun (WGS) entry which is preliminary data.</text>
</comment>
<gene>
    <name evidence="1" type="ORF">CYMTET_6102</name>
</gene>
<name>A0AAE0GY45_9CHLO</name>
<reference evidence="1 2" key="1">
    <citation type="journal article" date="2015" name="Genome Biol. Evol.">
        <title>Comparative Genomics of a Bacterivorous Green Alga Reveals Evolutionary Causalities and Consequences of Phago-Mixotrophic Mode of Nutrition.</title>
        <authorList>
            <person name="Burns J.A."/>
            <person name="Paasch A."/>
            <person name="Narechania A."/>
            <person name="Kim E."/>
        </authorList>
    </citation>
    <scope>NUCLEOTIDE SEQUENCE [LARGE SCALE GENOMIC DNA]</scope>
    <source>
        <strain evidence="1 2">PLY_AMNH</strain>
    </source>
</reference>
<organism evidence="1 2">
    <name type="scientific">Cymbomonas tetramitiformis</name>
    <dbReference type="NCBI Taxonomy" id="36881"/>
    <lineage>
        <taxon>Eukaryota</taxon>
        <taxon>Viridiplantae</taxon>
        <taxon>Chlorophyta</taxon>
        <taxon>Pyramimonadophyceae</taxon>
        <taxon>Pyramimonadales</taxon>
        <taxon>Pyramimonadaceae</taxon>
        <taxon>Cymbomonas</taxon>
    </lineage>
</organism>
<dbReference type="Proteomes" id="UP001190700">
    <property type="component" value="Unassembled WGS sequence"/>
</dbReference>
<accession>A0AAE0GY45</accession>
<protein>
    <submittedName>
        <fullName evidence="1">Uncharacterized protein</fullName>
    </submittedName>
</protein>
<keyword evidence="2" id="KW-1185">Reference proteome</keyword>
<evidence type="ECO:0000313" key="2">
    <source>
        <dbReference type="Proteomes" id="UP001190700"/>
    </source>
</evidence>
<evidence type="ECO:0000313" key="1">
    <source>
        <dbReference type="EMBL" id="KAK3286335.1"/>
    </source>
</evidence>
<sequence>RLHMQNSVLVRLQQLVGGSENAADDASLSGNSGTMRKPILLFCRLKRQPYTLCGAASLVDSALSNAAASLYVPSHWKLQDFEEVANTVDFVSLARSNMCTEK</sequence>